<gene>
    <name evidence="4" type="ORF">EB796_018982</name>
</gene>
<dbReference type="InterPro" id="IPR039857">
    <property type="entry name" value="Ift122/121"/>
</dbReference>
<protein>
    <submittedName>
        <fullName evidence="4">IFT122</fullName>
    </submittedName>
</protein>
<evidence type="ECO:0000256" key="1">
    <source>
        <dbReference type="ARBA" id="ARBA00022574"/>
    </source>
</evidence>
<name>A0A7J7JAK6_BUGNE</name>
<evidence type="ECO:0000313" key="4">
    <source>
        <dbReference type="EMBL" id="KAF6022706.1"/>
    </source>
</evidence>
<keyword evidence="1" id="KW-0853">WD repeat</keyword>
<accession>A0A7J7JAK6</accession>
<dbReference type="InterPro" id="IPR056838">
    <property type="entry name" value="Zn_ribbon_IFT122"/>
</dbReference>
<dbReference type="AlphaFoldDB" id="A0A7J7JAK6"/>
<dbReference type="GO" id="GO:1905515">
    <property type="term" value="P:non-motile cilium assembly"/>
    <property type="evidence" value="ECO:0007669"/>
    <property type="project" value="TreeGrafter"/>
</dbReference>
<dbReference type="Proteomes" id="UP000593567">
    <property type="component" value="Unassembled WGS sequence"/>
</dbReference>
<evidence type="ECO:0000313" key="5">
    <source>
        <dbReference type="Proteomes" id="UP000593567"/>
    </source>
</evidence>
<keyword evidence="5" id="KW-1185">Reference proteome</keyword>
<sequence length="334" mass="38176">MTTYYVTTHSMTTHSMTTHSVTTHSVTTCSVTTHSVTTRFDYPIISVLSGRTVHFPSPRDSLQHGSLSSPQSGKSEAPAGISRVHILYALAKQGKNLGAYKFVRAAYDQLQNLRIPKHFEDKVDLGSVTIRCKPFQDNEDLLPMCYRCSNNNPLMNTSGNNCSTCSQPFVHSFMSFEVLPVVEFHLAEDISDEEAQRLLDQEYIKPKKGRDSEWKEQLTNDYQSLSMEGMGDMMDLSANLSDDPFTAKLMDYTPGLDDNQAVVVDRDILVKINRNEVFIQRWPSPLRHQYYKHIMPDVPITMCQSCFRMFNYDDYELHVLQHGSCPFCRYHVED</sequence>
<feature type="domain" description="IFT122 zinc ribbon" evidence="3">
    <location>
        <begin position="138"/>
        <end position="182"/>
    </location>
</feature>
<dbReference type="Pfam" id="PF25143">
    <property type="entry name" value="Zn_ribbon_IFT122_C"/>
    <property type="match status" value="1"/>
</dbReference>
<comment type="caution">
    <text evidence="4">The sequence shown here is derived from an EMBL/GenBank/DDBJ whole genome shotgun (WGS) entry which is preliminary data.</text>
</comment>
<evidence type="ECO:0000256" key="2">
    <source>
        <dbReference type="ARBA" id="ARBA00022737"/>
    </source>
</evidence>
<evidence type="ECO:0000259" key="3">
    <source>
        <dbReference type="Pfam" id="PF25144"/>
    </source>
</evidence>
<dbReference type="GO" id="GO:0061512">
    <property type="term" value="P:protein localization to cilium"/>
    <property type="evidence" value="ECO:0007669"/>
    <property type="project" value="TreeGrafter"/>
</dbReference>
<dbReference type="PANTHER" id="PTHR12764:SF4">
    <property type="entry name" value="INTRAFLAGELLAR TRANSPORT PROTEIN 122 HOMOLOG"/>
    <property type="match status" value="1"/>
</dbReference>
<organism evidence="4 5">
    <name type="scientific">Bugula neritina</name>
    <name type="common">Brown bryozoan</name>
    <name type="synonym">Sertularia neritina</name>
    <dbReference type="NCBI Taxonomy" id="10212"/>
    <lineage>
        <taxon>Eukaryota</taxon>
        <taxon>Metazoa</taxon>
        <taxon>Spiralia</taxon>
        <taxon>Lophotrochozoa</taxon>
        <taxon>Bryozoa</taxon>
        <taxon>Gymnolaemata</taxon>
        <taxon>Cheilostomatida</taxon>
        <taxon>Flustrina</taxon>
        <taxon>Buguloidea</taxon>
        <taxon>Bugulidae</taxon>
        <taxon>Bugula</taxon>
    </lineage>
</organism>
<dbReference type="EMBL" id="VXIV02002814">
    <property type="protein sequence ID" value="KAF6022706.1"/>
    <property type="molecule type" value="Genomic_DNA"/>
</dbReference>
<dbReference type="OrthoDB" id="10255582at2759"/>
<reference evidence="4" key="1">
    <citation type="submission" date="2020-06" db="EMBL/GenBank/DDBJ databases">
        <title>Draft genome of Bugula neritina, a colonial animal packing powerful symbionts and potential medicines.</title>
        <authorList>
            <person name="Rayko M."/>
        </authorList>
    </citation>
    <scope>NUCLEOTIDE SEQUENCE [LARGE SCALE GENOMIC DNA]</scope>
    <source>
        <strain evidence="4">Kwan_BN1</strain>
    </source>
</reference>
<dbReference type="PANTHER" id="PTHR12764">
    <property type="entry name" value="WD REPEAT DOMAIN-RELATED"/>
    <property type="match status" value="1"/>
</dbReference>
<proteinExistence type="predicted"/>
<keyword evidence="2" id="KW-0677">Repeat</keyword>
<dbReference type="GO" id="GO:0035721">
    <property type="term" value="P:intraciliary retrograde transport"/>
    <property type="evidence" value="ECO:0007669"/>
    <property type="project" value="TreeGrafter"/>
</dbReference>
<dbReference type="GO" id="GO:0097730">
    <property type="term" value="C:non-motile cilium"/>
    <property type="evidence" value="ECO:0007669"/>
    <property type="project" value="TreeGrafter"/>
</dbReference>
<dbReference type="Pfam" id="PF25144">
    <property type="entry name" value="Zn_ribbon_IFT122"/>
    <property type="match status" value="1"/>
</dbReference>
<dbReference type="GO" id="GO:0030991">
    <property type="term" value="C:intraciliary transport particle A"/>
    <property type="evidence" value="ECO:0007669"/>
    <property type="project" value="TreeGrafter"/>
</dbReference>